<dbReference type="InterPro" id="IPR010540">
    <property type="entry name" value="CmpB_TMEM229"/>
</dbReference>
<feature type="transmembrane region" description="Helical" evidence="5">
    <location>
        <begin position="99"/>
        <end position="120"/>
    </location>
</feature>
<evidence type="ECO:0000256" key="1">
    <source>
        <dbReference type="ARBA" id="ARBA00004141"/>
    </source>
</evidence>
<evidence type="ECO:0000256" key="2">
    <source>
        <dbReference type="ARBA" id="ARBA00022692"/>
    </source>
</evidence>
<reference evidence="6 7" key="1">
    <citation type="submission" date="2019-12" db="EMBL/GenBank/DDBJ databases">
        <title>Sequence classification of anaerobic respiratory reductive dehalogenases: First we see many, then we see few.</title>
        <authorList>
            <person name="Molenda O."/>
            <person name="Puentes Jacome L.A."/>
            <person name="Cao X."/>
            <person name="Nesbo C.L."/>
            <person name="Tang S."/>
            <person name="Morson N."/>
            <person name="Patron J."/>
            <person name="Lomheim L."/>
            <person name="Wishart D.S."/>
            <person name="Edwards E.A."/>
        </authorList>
    </citation>
    <scope>NUCLEOTIDE SEQUENCE [LARGE SCALE GENOMIC DNA]</scope>
    <source>
        <strain evidence="6 7">12DCA</strain>
    </source>
</reference>
<dbReference type="PANTHER" id="PTHR31746:SF2">
    <property type="entry name" value="TRANSMEMBRANE PROTEIN 229A"/>
    <property type="match status" value="1"/>
</dbReference>
<dbReference type="GO" id="GO:0016020">
    <property type="term" value="C:membrane"/>
    <property type="evidence" value="ECO:0007669"/>
    <property type="project" value="UniProtKB-SubCell"/>
</dbReference>
<evidence type="ECO:0000256" key="5">
    <source>
        <dbReference type="SAM" id="Phobius"/>
    </source>
</evidence>
<evidence type="ECO:0000256" key="3">
    <source>
        <dbReference type="ARBA" id="ARBA00022989"/>
    </source>
</evidence>
<evidence type="ECO:0000256" key="4">
    <source>
        <dbReference type="ARBA" id="ARBA00023136"/>
    </source>
</evidence>
<comment type="subcellular location">
    <subcellularLocation>
        <location evidence="1">Membrane</location>
        <topology evidence="1">Multi-pass membrane protein</topology>
    </subcellularLocation>
</comment>
<dbReference type="AlphaFoldDB" id="A0A857DFD3"/>
<gene>
    <name evidence="6" type="ORF">GQ588_02545</name>
</gene>
<sequence>MLKRYLFYGLMGWSLEIIWTGLDSFVHGDFRLMGFTNLWMFFIYGSAVILEPLHDLISEWRWPLRGLVWLTAIWGIEYTSGLFLLKILGVYPWRYTDPLAINGLITLSFAPVWFAGGLLFERVHRKLDAFVVLTNRYTER</sequence>
<keyword evidence="4 5" id="KW-0472">Membrane</keyword>
<keyword evidence="3 5" id="KW-1133">Transmembrane helix</keyword>
<protein>
    <recommendedName>
        <fullName evidence="8">ABC-transporter type IV</fullName>
    </recommendedName>
</protein>
<accession>A0A857DFD3</accession>
<keyword evidence="2 5" id="KW-0812">Transmembrane</keyword>
<name>A0A857DFD3_9FIRM</name>
<dbReference type="Proteomes" id="UP000430508">
    <property type="component" value="Chromosome"/>
</dbReference>
<dbReference type="RefSeq" id="WP_025205195.1">
    <property type="nucleotide sequence ID" value="NZ_CP046996.1"/>
</dbReference>
<dbReference type="Pfam" id="PF06541">
    <property type="entry name" value="ABC_trans_CmpB"/>
    <property type="match status" value="1"/>
</dbReference>
<dbReference type="EMBL" id="CP046996">
    <property type="protein sequence ID" value="QGZ99606.1"/>
    <property type="molecule type" value="Genomic_DNA"/>
</dbReference>
<feature type="transmembrane region" description="Helical" evidence="5">
    <location>
        <begin position="5"/>
        <end position="22"/>
    </location>
</feature>
<feature type="transmembrane region" description="Helical" evidence="5">
    <location>
        <begin position="34"/>
        <end position="54"/>
    </location>
</feature>
<feature type="transmembrane region" description="Helical" evidence="5">
    <location>
        <begin position="66"/>
        <end position="93"/>
    </location>
</feature>
<evidence type="ECO:0008006" key="8">
    <source>
        <dbReference type="Google" id="ProtNLM"/>
    </source>
</evidence>
<evidence type="ECO:0000313" key="7">
    <source>
        <dbReference type="Proteomes" id="UP000430508"/>
    </source>
</evidence>
<evidence type="ECO:0000313" key="6">
    <source>
        <dbReference type="EMBL" id="QGZ99606.1"/>
    </source>
</evidence>
<proteinExistence type="predicted"/>
<dbReference type="PANTHER" id="PTHR31746">
    <property type="entry name" value="TRANSMEMBRANE PROTEIN 229 FAMILY MEMBER"/>
    <property type="match status" value="1"/>
</dbReference>
<organism evidence="6 7">
    <name type="scientific">Dehalobacter restrictus</name>
    <dbReference type="NCBI Taxonomy" id="55583"/>
    <lineage>
        <taxon>Bacteria</taxon>
        <taxon>Bacillati</taxon>
        <taxon>Bacillota</taxon>
        <taxon>Clostridia</taxon>
        <taxon>Eubacteriales</taxon>
        <taxon>Desulfitobacteriaceae</taxon>
        <taxon>Dehalobacter</taxon>
    </lineage>
</organism>